<protein>
    <submittedName>
        <fullName evidence="3">Sugar phosphate isomerase/epimerase</fullName>
    </submittedName>
</protein>
<keyword evidence="3" id="KW-0413">Isomerase</keyword>
<dbReference type="InterPro" id="IPR036237">
    <property type="entry name" value="Xyl_isomerase-like_sf"/>
</dbReference>
<dbReference type="Proteomes" id="UP001320898">
    <property type="component" value="Unassembled WGS sequence"/>
</dbReference>
<comment type="caution">
    <text evidence="3">The sequence shown here is derived from an EMBL/GenBank/DDBJ whole genome shotgun (WGS) entry which is preliminary data.</text>
</comment>
<proteinExistence type="predicted"/>
<dbReference type="GO" id="GO:0016853">
    <property type="term" value="F:isomerase activity"/>
    <property type="evidence" value="ECO:0007669"/>
    <property type="project" value="UniProtKB-KW"/>
</dbReference>
<keyword evidence="4" id="KW-1185">Reference proteome</keyword>
<dbReference type="InterPro" id="IPR013022">
    <property type="entry name" value="Xyl_isomerase-like_TIM-brl"/>
</dbReference>
<organism evidence="3 4">
    <name type="scientific">Microbaculum marinisediminis</name>
    <dbReference type="NCBI Taxonomy" id="2931392"/>
    <lineage>
        <taxon>Bacteria</taxon>
        <taxon>Pseudomonadati</taxon>
        <taxon>Pseudomonadota</taxon>
        <taxon>Alphaproteobacteria</taxon>
        <taxon>Hyphomicrobiales</taxon>
        <taxon>Tepidamorphaceae</taxon>
        <taxon>Microbaculum</taxon>
    </lineage>
</organism>
<dbReference type="Pfam" id="PF01261">
    <property type="entry name" value="AP_endonuc_2"/>
    <property type="match status" value="1"/>
</dbReference>
<evidence type="ECO:0000256" key="1">
    <source>
        <dbReference type="SAM" id="MobiDB-lite"/>
    </source>
</evidence>
<evidence type="ECO:0000313" key="4">
    <source>
        <dbReference type="Proteomes" id="UP001320898"/>
    </source>
</evidence>
<reference evidence="3 4" key="1">
    <citation type="submission" date="2022-04" db="EMBL/GenBank/DDBJ databases">
        <authorList>
            <person name="Ye Y.-Q."/>
            <person name="Du Z.-J."/>
        </authorList>
    </citation>
    <scope>NUCLEOTIDE SEQUENCE [LARGE SCALE GENOMIC DNA]</scope>
    <source>
        <strain evidence="3 4">A6E488</strain>
    </source>
</reference>
<evidence type="ECO:0000313" key="3">
    <source>
        <dbReference type="EMBL" id="MCT8973909.1"/>
    </source>
</evidence>
<dbReference type="Gene3D" id="3.20.20.150">
    <property type="entry name" value="Divalent-metal-dependent TIM barrel enzymes"/>
    <property type="match status" value="1"/>
</dbReference>
<feature type="region of interest" description="Disordered" evidence="1">
    <location>
        <begin position="313"/>
        <end position="333"/>
    </location>
</feature>
<accession>A0AAW5R5K0</accession>
<dbReference type="SUPFAM" id="SSF51658">
    <property type="entry name" value="Xylose isomerase-like"/>
    <property type="match status" value="1"/>
</dbReference>
<dbReference type="EMBL" id="JALIDZ010000009">
    <property type="protein sequence ID" value="MCT8973909.1"/>
    <property type="molecule type" value="Genomic_DNA"/>
</dbReference>
<dbReference type="RefSeq" id="WP_261617489.1">
    <property type="nucleotide sequence ID" value="NZ_JALIDZ010000009.1"/>
</dbReference>
<feature type="domain" description="Xylose isomerase-like TIM barrel" evidence="2">
    <location>
        <begin position="57"/>
        <end position="266"/>
    </location>
</feature>
<name>A0AAW5R5K0_9HYPH</name>
<evidence type="ECO:0000259" key="2">
    <source>
        <dbReference type="Pfam" id="PF01261"/>
    </source>
</evidence>
<sequence>MDVSMYQKMRIGIVHFKAFPGIETGVGPIVETLEKICADDFFTAVEVGWMKDYRVRNTARHLLDQSHLSVAYATQPKVLSNKFNLNSFDVRERATAIDAIKSSVDEARQLGAEVVRLIAGKDPGDEKRDEAKKLLIDSISQIMDYAAEDDDGLQFTLKIFDRDIDKKNLIGHVGDAVDVAKALRPSYPNFGLLTDLSHFPLLDEDPDVSIPMMADYLEAVHLGNCAFRDKSHPAYGDIQPRFGVPGGETDLPEVTSFFRALTKNGFFDKPERPVVSAEVRPVLAGEISEIIIANAKRVIRDAWALSQLPEADTEASLQTRRGSRLAQKKPQLA</sequence>
<dbReference type="AlphaFoldDB" id="A0AAW5R5K0"/>
<gene>
    <name evidence="3" type="ORF">MUB46_18740</name>
</gene>